<feature type="compositionally biased region" description="Basic and acidic residues" evidence="1">
    <location>
        <begin position="95"/>
        <end position="106"/>
    </location>
</feature>
<reference evidence="2 3" key="1">
    <citation type="submission" date="2018-12" db="EMBL/GenBank/DDBJ databases">
        <authorList>
            <person name="Yang Y."/>
        </authorList>
    </citation>
    <scope>NUCLEOTIDE SEQUENCE [LARGE SCALE GENOMIC DNA]</scope>
    <source>
        <strain evidence="2 3">L-25-5w-1</strain>
    </source>
</reference>
<name>A0A3S0JLT1_9PROT</name>
<proteinExistence type="predicted"/>
<dbReference type="Proteomes" id="UP000277007">
    <property type="component" value="Unassembled WGS sequence"/>
</dbReference>
<organism evidence="2 3">
    <name type="scientific">Azospirillum griseum</name>
    <dbReference type="NCBI Taxonomy" id="2496639"/>
    <lineage>
        <taxon>Bacteria</taxon>
        <taxon>Pseudomonadati</taxon>
        <taxon>Pseudomonadota</taxon>
        <taxon>Alphaproteobacteria</taxon>
        <taxon>Rhodospirillales</taxon>
        <taxon>Azospirillaceae</taxon>
        <taxon>Azospirillum</taxon>
    </lineage>
</organism>
<gene>
    <name evidence="2" type="ORF">EJ903_00310</name>
</gene>
<keyword evidence="3" id="KW-1185">Reference proteome</keyword>
<protein>
    <submittedName>
        <fullName evidence="2">Uncharacterized protein</fullName>
    </submittedName>
</protein>
<evidence type="ECO:0000313" key="3">
    <source>
        <dbReference type="Proteomes" id="UP000277007"/>
    </source>
</evidence>
<dbReference type="EMBL" id="RXMA01000001">
    <property type="protein sequence ID" value="RTR24267.1"/>
    <property type="molecule type" value="Genomic_DNA"/>
</dbReference>
<feature type="region of interest" description="Disordered" evidence="1">
    <location>
        <begin position="95"/>
        <end position="151"/>
    </location>
</feature>
<dbReference type="RefSeq" id="WP_126611053.1">
    <property type="nucleotide sequence ID" value="NZ_JBHUCY010000064.1"/>
</dbReference>
<evidence type="ECO:0000256" key="1">
    <source>
        <dbReference type="SAM" id="MobiDB-lite"/>
    </source>
</evidence>
<accession>A0A3S0JLT1</accession>
<dbReference type="AlphaFoldDB" id="A0A3S0JLT1"/>
<feature type="compositionally biased region" description="Polar residues" evidence="1">
    <location>
        <begin position="121"/>
        <end position="139"/>
    </location>
</feature>
<comment type="caution">
    <text evidence="2">The sequence shown here is derived from an EMBL/GenBank/DDBJ whole genome shotgun (WGS) entry which is preliminary data.</text>
</comment>
<evidence type="ECO:0000313" key="2">
    <source>
        <dbReference type="EMBL" id="RTR24267.1"/>
    </source>
</evidence>
<sequence length="151" mass="15920">MTGVPPAADSGPDLDLPQALARLTADLAHAQRWAEDGDAIDLSGLETRVSNLCATILARPRETVRTLLEPLAELVAALDPLVAAINAQHTRFRDTIATDGRSDPHTARHRAAAAYGRGPTRQPSTLPDDSTGNDSTGHDSTAFPLAPDEPT</sequence>